<dbReference type="RefSeq" id="WP_043448421.1">
    <property type="nucleotide sequence ID" value="NZ_CP009313.1"/>
</dbReference>
<dbReference type="EMBL" id="CP009313">
    <property type="protein sequence ID" value="AJE40504.1"/>
    <property type="molecule type" value="Genomic_DNA"/>
</dbReference>
<accession>A0A0B5DB32</accession>
<dbReference type="KEGG" id="snq:CP978_11270"/>
<dbReference type="HOGENOM" id="CLU_121956_0_0_11"/>
<evidence type="ECO:0000313" key="3">
    <source>
        <dbReference type="Proteomes" id="UP000031526"/>
    </source>
</evidence>
<proteinExistence type="predicted"/>
<dbReference type="STRING" id="40318.SNOD_10945"/>
<gene>
    <name evidence="2" type="ORF">CP978_11270</name>
    <name evidence="1" type="ORF">SNOD_10945</name>
</gene>
<evidence type="ECO:0000313" key="2">
    <source>
        <dbReference type="EMBL" id="QEV43215.1"/>
    </source>
</evidence>
<dbReference type="EMBL" id="CP023747">
    <property type="protein sequence ID" value="QEV43215.1"/>
    <property type="molecule type" value="Genomic_DNA"/>
</dbReference>
<reference evidence="1 3" key="2">
    <citation type="journal article" date="2016" name="Appl. Microbiol. Biotechnol.">
        <title>Exploiting the genome sequence of Streptomyces nodosus for enhanced antibiotic production.</title>
        <authorList>
            <person name="Sweeney P."/>
            <person name="Murphy C.D."/>
            <person name="Caffrey P."/>
        </authorList>
    </citation>
    <scope>NUCLEOTIDE SEQUENCE [LARGE SCALE GENOMIC DNA]</scope>
    <source>
        <strain evidence="1 3">ATCC 14899</strain>
    </source>
</reference>
<reference evidence="2 4" key="3">
    <citation type="submission" date="2017-09" db="EMBL/GenBank/DDBJ databases">
        <title>Streptomyces genome completion.</title>
        <authorList>
            <person name="Lee N."/>
            <person name="Cho B.-K."/>
        </authorList>
    </citation>
    <scope>NUCLEOTIDE SEQUENCE [LARGE SCALE GENOMIC DNA]</scope>
    <source>
        <strain evidence="2 4">ATCC 14899</strain>
    </source>
</reference>
<protein>
    <submittedName>
        <fullName evidence="1">Uncharacterized protein</fullName>
    </submittedName>
</protein>
<name>A0A0B5DB32_9ACTN</name>
<reference evidence="3" key="1">
    <citation type="submission" date="2014-09" db="EMBL/GenBank/DDBJ databases">
        <title>Sequence of the Streptomyces nodosus genome.</title>
        <authorList>
            <person name="Sweeney P."/>
            <person name="Stephens N."/>
            <person name="Murphy C."/>
            <person name="Caffrey P."/>
        </authorList>
    </citation>
    <scope>NUCLEOTIDE SEQUENCE [LARGE SCALE GENOMIC DNA]</scope>
    <source>
        <strain evidence="3">ATCC 14899</strain>
    </source>
</reference>
<dbReference type="Proteomes" id="UP000031526">
    <property type="component" value="Chromosome"/>
</dbReference>
<organism evidence="1 3">
    <name type="scientific">Streptomyces nodosus</name>
    <dbReference type="NCBI Taxonomy" id="40318"/>
    <lineage>
        <taxon>Bacteria</taxon>
        <taxon>Bacillati</taxon>
        <taxon>Actinomycetota</taxon>
        <taxon>Actinomycetes</taxon>
        <taxon>Kitasatosporales</taxon>
        <taxon>Streptomycetaceae</taxon>
        <taxon>Streptomyces</taxon>
    </lineage>
</organism>
<dbReference type="Proteomes" id="UP000325763">
    <property type="component" value="Chromosome"/>
</dbReference>
<evidence type="ECO:0000313" key="4">
    <source>
        <dbReference type="Proteomes" id="UP000325763"/>
    </source>
</evidence>
<dbReference type="AlphaFoldDB" id="A0A0B5DB32"/>
<keyword evidence="3" id="KW-1185">Reference proteome</keyword>
<dbReference type="OrthoDB" id="3468002at2"/>
<sequence>MGSHFQTLVDLDATPVDAKVLAARGLEWLVEEEIVRAERTDCVLGAPWGYPPGPRWARAVGREDWEPSDGLKIETGRTVFHGGQGDAGYAVCPCCAAQVDLYTDEWDEIEGAWEPFDQAIGTWHDTDRAAVACPHCGRAGELGVWLWDNDHYAFGYLGFEFWNWPEFSPGFLERFAGVLGGHRTVLVGGKL</sequence>
<evidence type="ECO:0000313" key="1">
    <source>
        <dbReference type="EMBL" id="AJE40504.1"/>
    </source>
</evidence>